<reference evidence="2" key="1">
    <citation type="submission" date="2024-05" db="EMBL/GenBank/DDBJ databases">
        <title>Alkalihalobacillus sp. strain MEB203 novel alkaliphilic bacterium from Lonar Lake, India.</title>
        <authorList>
            <person name="Joshi A."/>
            <person name="Thite S."/>
            <person name="Mengade P."/>
        </authorList>
    </citation>
    <scope>NUCLEOTIDE SEQUENCE</scope>
    <source>
        <strain evidence="2">MEB 203</strain>
    </source>
</reference>
<protein>
    <submittedName>
        <fullName evidence="2">DUF6241 domain-containing protein</fullName>
    </submittedName>
</protein>
<dbReference type="RefSeq" id="WP_275120065.1">
    <property type="nucleotide sequence ID" value="NZ_JAOTPO010000016.1"/>
</dbReference>
<evidence type="ECO:0000313" key="3">
    <source>
        <dbReference type="Proteomes" id="UP001148125"/>
    </source>
</evidence>
<dbReference type="EMBL" id="JAOTPO010000016">
    <property type="protein sequence ID" value="MDE5415463.1"/>
    <property type="molecule type" value="Genomic_DNA"/>
</dbReference>
<dbReference type="Proteomes" id="UP001148125">
    <property type="component" value="Unassembled WGS sequence"/>
</dbReference>
<sequence>MKTSRILFIAIALIIAVVIYAFNALSNHETLNKLEPAETSQTSEPTPDNEEEPIIGNIPTAEEVEEEFPLDLPERAVQNYIHWMSHQKVAASQKWGHMQITQERIERLIEVVEANNYSYGRTYLDILERWQKGDFSQADEDHNRIWRLQGGTVGEATRVFTPEEEAEYIRKHFE</sequence>
<evidence type="ECO:0000313" key="2">
    <source>
        <dbReference type="EMBL" id="MDE5415463.1"/>
    </source>
</evidence>
<comment type="caution">
    <text evidence="2">The sequence shown here is derived from an EMBL/GenBank/DDBJ whole genome shotgun (WGS) entry which is preliminary data.</text>
</comment>
<proteinExistence type="predicted"/>
<feature type="region of interest" description="Disordered" evidence="1">
    <location>
        <begin position="35"/>
        <end position="56"/>
    </location>
</feature>
<dbReference type="InterPro" id="IPR046208">
    <property type="entry name" value="DUF6241"/>
</dbReference>
<keyword evidence="3" id="KW-1185">Reference proteome</keyword>
<organism evidence="2 3">
    <name type="scientific">Alkalihalobacterium chitinilyticum</name>
    <dbReference type="NCBI Taxonomy" id="2980103"/>
    <lineage>
        <taxon>Bacteria</taxon>
        <taxon>Bacillati</taxon>
        <taxon>Bacillota</taxon>
        <taxon>Bacilli</taxon>
        <taxon>Bacillales</taxon>
        <taxon>Bacillaceae</taxon>
        <taxon>Alkalihalobacterium</taxon>
    </lineage>
</organism>
<dbReference type="Pfam" id="PF19754">
    <property type="entry name" value="DUF6241"/>
    <property type="match status" value="1"/>
</dbReference>
<evidence type="ECO:0000256" key="1">
    <source>
        <dbReference type="SAM" id="MobiDB-lite"/>
    </source>
</evidence>
<name>A0ABT5VJ31_9BACI</name>
<accession>A0ABT5VJ31</accession>
<gene>
    <name evidence="2" type="ORF">N7Z68_19045</name>
</gene>